<evidence type="ECO:0000313" key="2">
    <source>
        <dbReference type="EMBL" id="KAF2265784.1"/>
    </source>
</evidence>
<feature type="compositionally biased region" description="Polar residues" evidence="1">
    <location>
        <begin position="106"/>
        <end position="118"/>
    </location>
</feature>
<protein>
    <submittedName>
        <fullName evidence="2">Uncharacterized protein</fullName>
    </submittedName>
</protein>
<feature type="region of interest" description="Disordered" evidence="1">
    <location>
        <begin position="87"/>
        <end position="133"/>
    </location>
</feature>
<dbReference type="EMBL" id="ML986603">
    <property type="protein sequence ID" value="KAF2265784.1"/>
    <property type="molecule type" value="Genomic_DNA"/>
</dbReference>
<organism evidence="2 3">
    <name type="scientific">Lojkania enalia</name>
    <dbReference type="NCBI Taxonomy" id="147567"/>
    <lineage>
        <taxon>Eukaryota</taxon>
        <taxon>Fungi</taxon>
        <taxon>Dikarya</taxon>
        <taxon>Ascomycota</taxon>
        <taxon>Pezizomycotina</taxon>
        <taxon>Dothideomycetes</taxon>
        <taxon>Pleosporomycetidae</taxon>
        <taxon>Pleosporales</taxon>
        <taxon>Pleosporales incertae sedis</taxon>
        <taxon>Lojkania</taxon>
    </lineage>
</organism>
<proteinExistence type="predicted"/>
<feature type="compositionally biased region" description="Basic and acidic residues" evidence="1">
    <location>
        <begin position="94"/>
        <end position="104"/>
    </location>
</feature>
<comment type="caution">
    <text evidence="2">The sequence shown here is derived from an EMBL/GenBank/DDBJ whole genome shotgun (WGS) entry which is preliminary data.</text>
</comment>
<dbReference type="Proteomes" id="UP000800093">
    <property type="component" value="Unassembled WGS sequence"/>
</dbReference>
<keyword evidence="3" id="KW-1185">Reference proteome</keyword>
<evidence type="ECO:0000256" key="1">
    <source>
        <dbReference type="SAM" id="MobiDB-lite"/>
    </source>
</evidence>
<name>A0A9P4N759_9PLEO</name>
<gene>
    <name evidence="2" type="ORF">CC78DRAFT_578956</name>
</gene>
<dbReference type="AlphaFoldDB" id="A0A9P4N759"/>
<sequence>MPQYDRLRVGRHIMRSTSCMQLRLTALSDKLSIFKHLLTILKLGVLLRVPPKVPEQGFPDYVLPKWCSLPAGSSEIHENRRFQARFSAAPPRTQRSDRFAHEDSAQLWSSRRPSSRQTPVARFSRTVDHRSGSGFSRRYSEGFMSLKLGRTKRTLVLEQSSLPLDRQQPRNALHLSNVEVFLPHSSSLAILIPTATH</sequence>
<evidence type="ECO:0000313" key="3">
    <source>
        <dbReference type="Proteomes" id="UP000800093"/>
    </source>
</evidence>
<reference evidence="3" key="1">
    <citation type="journal article" date="2020" name="Stud. Mycol.">
        <title>101 Dothideomycetes genomes: A test case for predicting lifestyles and emergence of pathogens.</title>
        <authorList>
            <person name="Haridas S."/>
            <person name="Albert R."/>
            <person name="Binder M."/>
            <person name="Bloem J."/>
            <person name="LaButti K."/>
            <person name="Salamov A."/>
            <person name="Andreopoulos B."/>
            <person name="Baker S."/>
            <person name="Barry K."/>
            <person name="Bills G."/>
            <person name="Bluhm B."/>
            <person name="Cannon C."/>
            <person name="Castanera R."/>
            <person name="Culley D."/>
            <person name="Daum C."/>
            <person name="Ezra D."/>
            <person name="Gonzalez J."/>
            <person name="Henrissat B."/>
            <person name="Kuo A."/>
            <person name="Liang C."/>
            <person name="Lipzen A."/>
            <person name="Lutzoni F."/>
            <person name="Magnuson J."/>
            <person name="Mondo S."/>
            <person name="Nolan M."/>
            <person name="Ohm R."/>
            <person name="Pangilinan J."/>
            <person name="Park H.-J."/>
            <person name="Ramirez L."/>
            <person name="Alfaro M."/>
            <person name="Sun H."/>
            <person name="Tritt A."/>
            <person name="Yoshinaga Y."/>
            <person name="Zwiers L.-H."/>
            <person name="Turgeon B."/>
            <person name="Goodwin S."/>
            <person name="Spatafora J."/>
            <person name="Crous P."/>
            <person name="Grigoriev I."/>
        </authorList>
    </citation>
    <scope>NUCLEOTIDE SEQUENCE [LARGE SCALE GENOMIC DNA]</scope>
    <source>
        <strain evidence="3">CBS 304.66</strain>
    </source>
</reference>
<accession>A0A9P4N759</accession>